<dbReference type="EMBL" id="MSIE01000006">
    <property type="protein sequence ID" value="OLF18689.1"/>
    <property type="molecule type" value="Genomic_DNA"/>
</dbReference>
<dbReference type="OrthoDB" id="3683482at2"/>
<dbReference type="Gene3D" id="1.25.40.10">
    <property type="entry name" value="Tetratricopeptide repeat domain"/>
    <property type="match status" value="1"/>
</dbReference>
<reference evidence="2 3" key="1">
    <citation type="submission" date="2016-12" db="EMBL/GenBank/DDBJ databases">
        <title>The draft genome sequence of Actinophytocola sp. 11-183.</title>
        <authorList>
            <person name="Wang W."/>
            <person name="Yuan L."/>
        </authorList>
    </citation>
    <scope>NUCLEOTIDE SEQUENCE [LARGE SCALE GENOMIC DNA]</scope>
    <source>
        <strain evidence="2 3">11-183</strain>
    </source>
</reference>
<dbReference type="Proteomes" id="UP000185596">
    <property type="component" value="Unassembled WGS sequence"/>
</dbReference>
<dbReference type="RefSeq" id="WP_075124419.1">
    <property type="nucleotide sequence ID" value="NZ_MSIE01000006.1"/>
</dbReference>
<keyword evidence="1" id="KW-1133">Transmembrane helix</keyword>
<keyword evidence="1" id="KW-0812">Transmembrane</keyword>
<dbReference type="STRING" id="1912961.BU204_05365"/>
<dbReference type="SUPFAM" id="SSF48452">
    <property type="entry name" value="TPR-like"/>
    <property type="match status" value="1"/>
</dbReference>
<sequence>MLRSWLDVIVKWRLVAEDFPGGDPEARRHAALGRCALLEGRLDTADDHFARAASLRDNPLDQVGLGDVLLARGRWREADERYRRALAAGGPASLLARLGTAQVMVGEGRAASAIADLENLVADRPGDRTLRYYLASAWCSVAEQCRSRTADDTLVITSERQLLICEQAATRILALDVGDEELTRGAEQLLEEVALGRRWTWVPEGIAVSLAVLTVALGLITVVAGGLIGSAVLVVLGVLVGAFLVFAIVYRFRRQTWRRRAAEMAGSIVRPGV</sequence>
<evidence type="ECO:0000313" key="3">
    <source>
        <dbReference type="Proteomes" id="UP000185596"/>
    </source>
</evidence>
<accession>A0A1Q8CWF7</accession>
<comment type="caution">
    <text evidence="2">The sequence shown here is derived from an EMBL/GenBank/DDBJ whole genome shotgun (WGS) entry which is preliminary data.</text>
</comment>
<proteinExistence type="predicted"/>
<protein>
    <recommendedName>
        <fullName evidence="4">Tetratricopeptide repeat protein</fullName>
    </recommendedName>
</protein>
<feature type="transmembrane region" description="Helical" evidence="1">
    <location>
        <begin position="231"/>
        <end position="250"/>
    </location>
</feature>
<evidence type="ECO:0000313" key="2">
    <source>
        <dbReference type="EMBL" id="OLF18689.1"/>
    </source>
</evidence>
<evidence type="ECO:0000256" key="1">
    <source>
        <dbReference type="SAM" id="Phobius"/>
    </source>
</evidence>
<gene>
    <name evidence="2" type="ORF">BU204_05365</name>
</gene>
<evidence type="ECO:0008006" key="4">
    <source>
        <dbReference type="Google" id="ProtNLM"/>
    </source>
</evidence>
<feature type="transmembrane region" description="Helical" evidence="1">
    <location>
        <begin position="205"/>
        <end position="225"/>
    </location>
</feature>
<dbReference type="AlphaFoldDB" id="A0A1Q8CWF7"/>
<keyword evidence="3" id="KW-1185">Reference proteome</keyword>
<dbReference type="InterPro" id="IPR011990">
    <property type="entry name" value="TPR-like_helical_dom_sf"/>
</dbReference>
<keyword evidence="1" id="KW-0472">Membrane</keyword>
<organism evidence="2 3">
    <name type="scientific">Actinophytocola xanthii</name>
    <dbReference type="NCBI Taxonomy" id="1912961"/>
    <lineage>
        <taxon>Bacteria</taxon>
        <taxon>Bacillati</taxon>
        <taxon>Actinomycetota</taxon>
        <taxon>Actinomycetes</taxon>
        <taxon>Pseudonocardiales</taxon>
        <taxon>Pseudonocardiaceae</taxon>
    </lineage>
</organism>
<name>A0A1Q8CWF7_9PSEU</name>